<comment type="subcellular location">
    <subcellularLocation>
        <location evidence="1">Cell membrane</location>
    </subcellularLocation>
    <subcellularLocation>
        <location evidence="9">Endomembrane system</location>
        <topology evidence="9">Single-pass membrane protein</topology>
    </subcellularLocation>
</comment>
<evidence type="ECO:0000256" key="7">
    <source>
        <dbReference type="ARBA" id="ARBA00023170"/>
    </source>
</evidence>
<dbReference type="PANTHER" id="PTHR48052:SF33">
    <property type="entry name" value="OS01G0623000 PROTEIN"/>
    <property type="match status" value="1"/>
</dbReference>
<evidence type="ECO:0000259" key="11">
    <source>
        <dbReference type="Pfam" id="PF08263"/>
    </source>
</evidence>
<dbReference type="InParanoid" id="A0A1E7FBL2"/>
<keyword evidence="7" id="KW-0675">Receptor</keyword>
<dbReference type="InterPro" id="IPR032675">
    <property type="entry name" value="LRR_dom_sf"/>
</dbReference>
<dbReference type="Proteomes" id="UP000095751">
    <property type="component" value="Unassembled WGS sequence"/>
</dbReference>
<keyword evidence="3 10" id="KW-0812">Transmembrane</keyword>
<dbReference type="SUPFAM" id="SSF52058">
    <property type="entry name" value="L domain-like"/>
    <property type="match status" value="1"/>
</dbReference>
<dbReference type="GO" id="GO:0012505">
    <property type="term" value="C:endomembrane system"/>
    <property type="evidence" value="ECO:0007669"/>
    <property type="project" value="UniProtKB-SubCell"/>
</dbReference>
<keyword evidence="5 10" id="KW-1133">Transmembrane helix</keyword>
<evidence type="ECO:0000256" key="10">
    <source>
        <dbReference type="SAM" id="Phobius"/>
    </source>
</evidence>
<dbReference type="KEGG" id="fcy:FRACYDRAFT_269410"/>
<dbReference type="EMBL" id="KV784359">
    <property type="protein sequence ID" value="OEU15539.1"/>
    <property type="molecule type" value="Genomic_DNA"/>
</dbReference>
<dbReference type="AlphaFoldDB" id="A0A1E7FBL2"/>
<evidence type="ECO:0000256" key="9">
    <source>
        <dbReference type="ARBA" id="ARBA00037847"/>
    </source>
</evidence>
<feature type="domain" description="Leucine-rich repeat-containing N-terminal plant-type" evidence="11">
    <location>
        <begin position="195"/>
        <end position="232"/>
    </location>
</feature>
<dbReference type="Gene3D" id="3.80.10.10">
    <property type="entry name" value="Ribonuclease Inhibitor"/>
    <property type="match status" value="1"/>
</dbReference>
<dbReference type="InterPro" id="IPR001611">
    <property type="entry name" value="Leu-rich_rpt"/>
</dbReference>
<evidence type="ECO:0000313" key="13">
    <source>
        <dbReference type="Proteomes" id="UP000095751"/>
    </source>
</evidence>
<evidence type="ECO:0000256" key="1">
    <source>
        <dbReference type="ARBA" id="ARBA00004236"/>
    </source>
</evidence>
<evidence type="ECO:0000256" key="8">
    <source>
        <dbReference type="ARBA" id="ARBA00023180"/>
    </source>
</evidence>
<keyword evidence="2" id="KW-1003">Cell membrane</keyword>
<evidence type="ECO:0000256" key="4">
    <source>
        <dbReference type="ARBA" id="ARBA00022729"/>
    </source>
</evidence>
<dbReference type="PANTHER" id="PTHR48052">
    <property type="entry name" value="UNNAMED PRODUCT"/>
    <property type="match status" value="1"/>
</dbReference>
<dbReference type="GO" id="GO:0005886">
    <property type="term" value="C:plasma membrane"/>
    <property type="evidence" value="ECO:0007669"/>
    <property type="project" value="UniProtKB-SubCell"/>
</dbReference>
<reference evidence="12 13" key="1">
    <citation type="submission" date="2016-09" db="EMBL/GenBank/DDBJ databases">
        <title>Extensive genetic diversity and differential bi-allelic expression allows diatom success in the polar Southern Ocean.</title>
        <authorList>
            <consortium name="DOE Joint Genome Institute"/>
            <person name="Mock T."/>
            <person name="Otillar R.P."/>
            <person name="Strauss J."/>
            <person name="Dupont C."/>
            <person name="Frickenhaus S."/>
            <person name="Maumus F."/>
            <person name="Mcmullan M."/>
            <person name="Sanges R."/>
            <person name="Schmutz J."/>
            <person name="Toseland A."/>
            <person name="Valas R."/>
            <person name="Veluchamy A."/>
            <person name="Ward B.J."/>
            <person name="Allen A."/>
            <person name="Barry K."/>
            <person name="Falciatore A."/>
            <person name="Ferrante M."/>
            <person name="Fortunato A.E."/>
            <person name="Gloeckner G."/>
            <person name="Gruber A."/>
            <person name="Hipkin R."/>
            <person name="Janech M."/>
            <person name="Kroth P."/>
            <person name="Leese F."/>
            <person name="Lindquist E."/>
            <person name="Lyon B.R."/>
            <person name="Martin J."/>
            <person name="Mayer C."/>
            <person name="Parker M."/>
            <person name="Quesneville H."/>
            <person name="Raymond J."/>
            <person name="Uhlig C."/>
            <person name="Valentin K.U."/>
            <person name="Worden A.Z."/>
            <person name="Armbrust E.V."/>
            <person name="Bowler C."/>
            <person name="Green B."/>
            <person name="Moulton V."/>
            <person name="Van Oosterhout C."/>
            <person name="Grigoriev I."/>
        </authorList>
    </citation>
    <scope>NUCLEOTIDE SEQUENCE [LARGE SCALE GENOMIC DNA]</scope>
    <source>
        <strain evidence="12 13">CCMP1102</strain>
    </source>
</reference>
<organism evidence="12 13">
    <name type="scientific">Fragilariopsis cylindrus CCMP1102</name>
    <dbReference type="NCBI Taxonomy" id="635003"/>
    <lineage>
        <taxon>Eukaryota</taxon>
        <taxon>Sar</taxon>
        <taxon>Stramenopiles</taxon>
        <taxon>Ochrophyta</taxon>
        <taxon>Bacillariophyta</taxon>
        <taxon>Bacillariophyceae</taxon>
        <taxon>Bacillariophycidae</taxon>
        <taxon>Bacillariales</taxon>
        <taxon>Bacillariaceae</taxon>
        <taxon>Fragilariopsis</taxon>
    </lineage>
</organism>
<protein>
    <submittedName>
        <fullName evidence="12">L domain-like protein</fullName>
    </submittedName>
</protein>
<proteinExistence type="predicted"/>
<evidence type="ECO:0000313" key="12">
    <source>
        <dbReference type="EMBL" id="OEU15539.1"/>
    </source>
</evidence>
<feature type="transmembrane region" description="Helical" evidence="10">
    <location>
        <begin position="61"/>
        <end position="84"/>
    </location>
</feature>
<keyword evidence="8" id="KW-0325">Glycoprotein</keyword>
<evidence type="ECO:0000256" key="6">
    <source>
        <dbReference type="ARBA" id="ARBA00023136"/>
    </source>
</evidence>
<evidence type="ECO:0000256" key="2">
    <source>
        <dbReference type="ARBA" id="ARBA00022475"/>
    </source>
</evidence>
<accession>A0A1E7FBL2</accession>
<dbReference type="OrthoDB" id="73067at2759"/>
<dbReference type="InterPro" id="IPR013210">
    <property type="entry name" value="LRR_N_plant-typ"/>
</dbReference>
<keyword evidence="6 10" id="KW-0472">Membrane</keyword>
<evidence type="ECO:0000256" key="3">
    <source>
        <dbReference type="ARBA" id="ARBA00022692"/>
    </source>
</evidence>
<dbReference type="Pfam" id="PF00560">
    <property type="entry name" value="LRR_1"/>
    <property type="match status" value="1"/>
</dbReference>
<keyword evidence="13" id="KW-1185">Reference proteome</keyword>
<evidence type="ECO:0000256" key="5">
    <source>
        <dbReference type="ARBA" id="ARBA00022989"/>
    </source>
</evidence>
<sequence>MEYFSEKKADVEAASFPEPSLAAADSLALSLKEEVYVEHILPSEDEIAKEEEKKYIRKKRIARICCISSCIGLLIGIIVLAVMLTKHKKIKEDDFERGIVVNDGSGIGSIESIETNVETNVDEATSVEASKDGDNIFIAESLPELYYLLESKVYNATALLDLDTPEGKAYNFLLEEEEIKKNSLVLRSINDIDLERYALLVFYFGSDGSAWTNTAGWSNPSEACENWYGVTCQDSLVTGIDLDRNNLYGEISEDFCLMNNLKKIRLSDNEVKLPSCFSKLSNLEELDYRGNNYDGELPNDLHSMSSLTYLQLSDNVFTGSLDALFPADASDQPIFPNLITLNLANNDLSGQIPESRLRRMPNLKQLILHGNPDLSGSLNEMCKGDVISQIDVDCDKISCKCCQSGNNCPSSR</sequence>
<dbReference type="Pfam" id="PF08263">
    <property type="entry name" value="LRRNT_2"/>
    <property type="match status" value="1"/>
</dbReference>
<name>A0A1E7FBL2_9STRA</name>
<gene>
    <name evidence="12" type="ORF">FRACYDRAFT_269410</name>
</gene>
<keyword evidence="4" id="KW-0732">Signal</keyword>